<protein>
    <submittedName>
        <fullName evidence="2">Uncharacterized protein</fullName>
    </submittedName>
</protein>
<evidence type="ECO:0000313" key="2">
    <source>
        <dbReference type="EMBL" id="KAF4628903.1"/>
    </source>
</evidence>
<organism evidence="2 3">
    <name type="scientific">Cudoniella acicularis</name>
    <dbReference type="NCBI Taxonomy" id="354080"/>
    <lineage>
        <taxon>Eukaryota</taxon>
        <taxon>Fungi</taxon>
        <taxon>Dikarya</taxon>
        <taxon>Ascomycota</taxon>
        <taxon>Pezizomycotina</taxon>
        <taxon>Leotiomycetes</taxon>
        <taxon>Helotiales</taxon>
        <taxon>Tricladiaceae</taxon>
        <taxon>Cudoniella</taxon>
    </lineage>
</organism>
<dbReference type="EMBL" id="JAAMPI010000746">
    <property type="protein sequence ID" value="KAF4628903.1"/>
    <property type="molecule type" value="Genomic_DNA"/>
</dbReference>
<comment type="caution">
    <text evidence="2">The sequence shown here is derived from an EMBL/GenBank/DDBJ whole genome shotgun (WGS) entry which is preliminary data.</text>
</comment>
<evidence type="ECO:0000313" key="3">
    <source>
        <dbReference type="Proteomes" id="UP000566819"/>
    </source>
</evidence>
<feature type="compositionally biased region" description="Polar residues" evidence="1">
    <location>
        <begin position="26"/>
        <end position="36"/>
    </location>
</feature>
<feature type="region of interest" description="Disordered" evidence="1">
    <location>
        <begin position="26"/>
        <end position="79"/>
    </location>
</feature>
<dbReference type="AlphaFoldDB" id="A0A8H4VZT6"/>
<gene>
    <name evidence="2" type="ORF">G7Y89_g9245</name>
</gene>
<accession>A0A8H4VZT6</accession>
<dbReference type="Proteomes" id="UP000566819">
    <property type="component" value="Unassembled WGS sequence"/>
</dbReference>
<name>A0A8H4VZT6_9HELO</name>
<sequence>MFHNASVSLVRSFTNSSQRPMVTITEVTSDPSTSSRARLDDLEAPPDYDEVCTSISRVATSERTQTSSNQGPELSSPLRRMWGNLTGQRRRSFMEGPIIQEPLQHSEVVYRDELAEVPRPPSRHNDRIIVEVIETTRPPTPAPSDFQLMVAHPMRKRRPVLVRGSPFFPALLRRFSSELKKDSVA</sequence>
<feature type="compositionally biased region" description="Polar residues" evidence="1">
    <location>
        <begin position="53"/>
        <end position="73"/>
    </location>
</feature>
<proteinExistence type="predicted"/>
<reference evidence="2 3" key="1">
    <citation type="submission" date="2020-03" db="EMBL/GenBank/DDBJ databases">
        <title>Draft Genome Sequence of Cudoniella acicularis.</title>
        <authorList>
            <person name="Buettner E."/>
            <person name="Kellner H."/>
        </authorList>
    </citation>
    <scope>NUCLEOTIDE SEQUENCE [LARGE SCALE GENOMIC DNA]</scope>
    <source>
        <strain evidence="2 3">DSM 108380</strain>
    </source>
</reference>
<keyword evidence="3" id="KW-1185">Reference proteome</keyword>
<evidence type="ECO:0000256" key="1">
    <source>
        <dbReference type="SAM" id="MobiDB-lite"/>
    </source>
</evidence>